<proteinExistence type="predicted"/>
<dbReference type="InterPro" id="IPR011545">
    <property type="entry name" value="DEAD/DEAH_box_helicase_dom"/>
</dbReference>
<protein>
    <recommendedName>
        <fullName evidence="1">Helicase ATP-binding domain-containing protein</fullName>
    </recommendedName>
</protein>
<evidence type="ECO:0000259" key="1">
    <source>
        <dbReference type="PROSITE" id="PS51192"/>
    </source>
</evidence>
<dbReference type="InterPro" id="IPR027417">
    <property type="entry name" value="P-loop_NTPase"/>
</dbReference>
<dbReference type="GO" id="GO:0003676">
    <property type="term" value="F:nucleic acid binding"/>
    <property type="evidence" value="ECO:0007669"/>
    <property type="project" value="InterPro"/>
</dbReference>
<accession>H2AYG6</accession>
<gene>
    <name evidence="2" type="primary">KAFR0G03830</name>
    <name evidence="2" type="ORF">KAFR_0G03830</name>
</gene>
<dbReference type="AlphaFoldDB" id="H2AYG6"/>
<dbReference type="PROSITE" id="PS51192">
    <property type="entry name" value="HELICASE_ATP_BIND_1"/>
    <property type="match status" value="1"/>
</dbReference>
<evidence type="ECO:0000313" key="3">
    <source>
        <dbReference type="Proteomes" id="UP000005220"/>
    </source>
</evidence>
<dbReference type="InParanoid" id="H2AYG6"/>
<dbReference type="HOGENOM" id="CLU_1402629_0_0_1"/>
<name>H2AYG6_KAZAF</name>
<dbReference type="InterPro" id="IPR014001">
    <property type="entry name" value="Helicase_ATP-bd"/>
</dbReference>
<dbReference type="OrthoDB" id="4070089at2759"/>
<dbReference type="Proteomes" id="UP000005220">
    <property type="component" value="Chromosome 7"/>
</dbReference>
<organism evidence="2 3">
    <name type="scientific">Kazachstania africana (strain ATCC 22294 / BCRC 22015 / CBS 2517 / CECT 1963 / NBRC 1671 / NRRL Y-8276)</name>
    <name type="common">Yeast</name>
    <name type="synonym">Kluyveromyces africanus</name>
    <dbReference type="NCBI Taxonomy" id="1071382"/>
    <lineage>
        <taxon>Eukaryota</taxon>
        <taxon>Fungi</taxon>
        <taxon>Dikarya</taxon>
        <taxon>Ascomycota</taxon>
        <taxon>Saccharomycotina</taxon>
        <taxon>Saccharomycetes</taxon>
        <taxon>Saccharomycetales</taxon>
        <taxon>Saccharomycetaceae</taxon>
        <taxon>Kazachstania</taxon>
    </lineage>
</organism>
<evidence type="ECO:0000313" key="2">
    <source>
        <dbReference type="EMBL" id="CCF59416.1"/>
    </source>
</evidence>
<feature type="domain" description="Helicase ATP-binding" evidence="1">
    <location>
        <begin position="28"/>
        <end position="194"/>
    </location>
</feature>
<dbReference type="KEGG" id="kaf:KAFR_0G03830"/>
<sequence length="194" mass="21651">MYDLVKAGGELFENFEFKSSVQERFTSAVINSNERLLALQAITAFGRSLTFILPVLALKRKQPGKYVHFVAVPYESLKMATRTKLENAGLVVGETGMLTDLHAEANLSGVDVLVGCFDSYGDAGVADVMKLWEKVFGTRRSRGIFVFDEAHVLWLEKSFRNIFHSVKGLNWKSFLKVVFVSATLSSKLGLFFIV</sequence>
<dbReference type="GO" id="GO:0005524">
    <property type="term" value="F:ATP binding"/>
    <property type="evidence" value="ECO:0007669"/>
    <property type="project" value="InterPro"/>
</dbReference>
<dbReference type="SUPFAM" id="SSF52540">
    <property type="entry name" value="P-loop containing nucleoside triphosphate hydrolases"/>
    <property type="match status" value="1"/>
</dbReference>
<dbReference type="STRING" id="1071382.H2AYG6"/>
<reference evidence="2 3" key="1">
    <citation type="journal article" date="2011" name="Proc. Natl. Acad. Sci. U.S.A.">
        <title>Evolutionary erosion of yeast sex chromosomes by mating-type switching accidents.</title>
        <authorList>
            <person name="Gordon J.L."/>
            <person name="Armisen D."/>
            <person name="Proux-Wera E."/>
            <person name="Oheigeartaigh S.S."/>
            <person name="Byrne K.P."/>
            <person name="Wolfe K.H."/>
        </authorList>
    </citation>
    <scope>NUCLEOTIDE SEQUENCE [LARGE SCALE GENOMIC DNA]</scope>
    <source>
        <strain evidence="3">ATCC 22294 / BCRC 22015 / CBS 2517 / CECT 1963 / NBRC 1671 / NRRL Y-8276</strain>
    </source>
</reference>
<dbReference type="Pfam" id="PF00270">
    <property type="entry name" value="DEAD"/>
    <property type="match status" value="1"/>
</dbReference>
<dbReference type="EMBL" id="HE650827">
    <property type="protein sequence ID" value="CCF59416.1"/>
    <property type="molecule type" value="Genomic_DNA"/>
</dbReference>
<keyword evidence="3" id="KW-1185">Reference proteome</keyword>
<dbReference type="Gene3D" id="3.40.50.300">
    <property type="entry name" value="P-loop containing nucleotide triphosphate hydrolases"/>
    <property type="match status" value="1"/>
</dbReference>
<dbReference type="RefSeq" id="XP_003958551.1">
    <property type="nucleotide sequence ID" value="XM_003958502.1"/>
</dbReference>
<dbReference type="GeneID" id="13887395"/>